<dbReference type="EMBL" id="VFPP01000001">
    <property type="protein sequence ID" value="TQM84541.1"/>
    <property type="molecule type" value="Genomic_DNA"/>
</dbReference>
<keyword evidence="2" id="KW-1185">Reference proteome</keyword>
<evidence type="ECO:0000313" key="2">
    <source>
        <dbReference type="Proteomes" id="UP000316628"/>
    </source>
</evidence>
<gene>
    <name evidence="1" type="ORF">FHX81_6996</name>
</gene>
<organism evidence="1 2">
    <name type="scientific">Saccharothrix saharensis</name>
    <dbReference type="NCBI Taxonomy" id="571190"/>
    <lineage>
        <taxon>Bacteria</taxon>
        <taxon>Bacillati</taxon>
        <taxon>Actinomycetota</taxon>
        <taxon>Actinomycetes</taxon>
        <taxon>Pseudonocardiales</taxon>
        <taxon>Pseudonocardiaceae</taxon>
        <taxon>Saccharothrix</taxon>
    </lineage>
</organism>
<dbReference type="AlphaFoldDB" id="A0A543JNW5"/>
<proteinExistence type="predicted"/>
<dbReference type="Proteomes" id="UP000316628">
    <property type="component" value="Unassembled WGS sequence"/>
</dbReference>
<sequence>MPHFRQLDSPQTVKKYDIVSPDVSAVMATTSVFRNEAFL</sequence>
<name>A0A543JNW5_9PSEU</name>
<accession>A0A543JNW5</accession>
<comment type="caution">
    <text evidence="1">The sequence shown here is derived from an EMBL/GenBank/DDBJ whole genome shotgun (WGS) entry which is preliminary data.</text>
</comment>
<evidence type="ECO:0000313" key="1">
    <source>
        <dbReference type="EMBL" id="TQM84541.1"/>
    </source>
</evidence>
<protein>
    <submittedName>
        <fullName evidence="1">Uncharacterized protein</fullName>
    </submittedName>
</protein>
<reference evidence="1 2" key="1">
    <citation type="submission" date="2019-06" db="EMBL/GenBank/DDBJ databases">
        <title>Sequencing the genomes of 1000 actinobacteria strains.</title>
        <authorList>
            <person name="Klenk H.-P."/>
        </authorList>
    </citation>
    <scope>NUCLEOTIDE SEQUENCE [LARGE SCALE GENOMIC DNA]</scope>
    <source>
        <strain evidence="1 2">DSM 45456</strain>
    </source>
</reference>